<evidence type="ECO:0000313" key="14">
    <source>
        <dbReference type="EMBL" id="MBN2067996.1"/>
    </source>
</evidence>
<dbReference type="SUPFAM" id="SSF51735">
    <property type="entry name" value="NAD(P)-binding Rossmann-fold domains"/>
    <property type="match status" value="1"/>
</dbReference>
<protein>
    <submittedName>
        <fullName evidence="14">SDR family oxidoreductase</fullName>
    </submittedName>
</protein>
<evidence type="ECO:0000256" key="2">
    <source>
        <dbReference type="ARBA" id="ARBA00004323"/>
    </source>
</evidence>
<keyword evidence="4" id="KW-0210">Decarboxylase</keyword>
<evidence type="ECO:0000256" key="1">
    <source>
        <dbReference type="ARBA" id="ARBA00001911"/>
    </source>
</evidence>
<dbReference type="EMBL" id="JAFGDB010000106">
    <property type="protein sequence ID" value="MBN2067996.1"/>
    <property type="molecule type" value="Genomic_DNA"/>
</dbReference>
<dbReference type="GO" id="GO:0042732">
    <property type="term" value="P:D-xylose metabolic process"/>
    <property type="evidence" value="ECO:0007669"/>
    <property type="project" value="InterPro"/>
</dbReference>
<comment type="cofactor">
    <cofactor evidence="1">
        <name>NAD(+)</name>
        <dbReference type="ChEBI" id="CHEBI:57540"/>
    </cofactor>
</comment>
<dbReference type="Pfam" id="PF01370">
    <property type="entry name" value="Epimerase"/>
    <property type="match status" value="1"/>
</dbReference>
<evidence type="ECO:0000256" key="3">
    <source>
        <dbReference type="ARBA" id="ARBA00022692"/>
    </source>
</evidence>
<organism evidence="14 15">
    <name type="scientific">Candidatus Iainarchaeum sp</name>
    <dbReference type="NCBI Taxonomy" id="3101447"/>
    <lineage>
        <taxon>Archaea</taxon>
        <taxon>Candidatus Iainarchaeota</taxon>
        <taxon>Candidatus Iainarchaeia</taxon>
        <taxon>Candidatus Iainarchaeales</taxon>
        <taxon>Candidatus Iainarchaeaceae</taxon>
        <taxon>Candidatus Iainarchaeum</taxon>
    </lineage>
</organism>
<dbReference type="InterPro" id="IPR036291">
    <property type="entry name" value="NAD(P)-bd_dom_sf"/>
</dbReference>
<evidence type="ECO:0000259" key="13">
    <source>
        <dbReference type="Pfam" id="PF01370"/>
    </source>
</evidence>
<evidence type="ECO:0000256" key="9">
    <source>
        <dbReference type="ARBA" id="ARBA00023136"/>
    </source>
</evidence>
<keyword evidence="8" id="KW-0333">Golgi apparatus</keyword>
<evidence type="ECO:0000256" key="10">
    <source>
        <dbReference type="ARBA" id="ARBA00023180"/>
    </source>
</evidence>
<evidence type="ECO:0000256" key="4">
    <source>
        <dbReference type="ARBA" id="ARBA00022793"/>
    </source>
</evidence>
<keyword evidence="10" id="KW-0325">Glycoprotein</keyword>
<keyword evidence="3" id="KW-0812">Transmembrane</keyword>
<evidence type="ECO:0000256" key="11">
    <source>
        <dbReference type="ARBA" id="ARBA00023239"/>
    </source>
</evidence>
<dbReference type="GO" id="GO:0048040">
    <property type="term" value="F:UDP-glucuronate decarboxylase activity"/>
    <property type="evidence" value="ECO:0007669"/>
    <property type="project" value="TreeGrafter"/>
</dbReference>
<evidence type="ECO:0000256" key="7">
    <source>
        <dbReference type="ARBA" id="ARBA00023027"/>
    </source>
</evidence>
<sequence length="310" mass="34155">MKTAVVTGGSGFIGSHLCQVLLEEGSKVIAVDSLVTGSRANISGLLGNENFSFIEHDITVPLEIDSGVDRVYNLASPASPIDFPRIPLEILAVNSLGTKNMLELALEKKARLLEASTSEVYGQPLEHPQREAYFGNVNTIGERSCYDEGKRFAEALVSAYARAKKSDVRVARIFNTYGPRMRKNDGRVVPNFIMQALQNKPITVYGNGKQTRSFCFVSDLVSGLMKLMESNYTKPVNLGNPSETTVLELAEKVKEIAGSSSRIAFKELPEDDPTRRKPDISVALRELNWKPKVKLDSGLEKTIEWFKAGN</sequence>
<evidence type="ECO:0000256" key="6">
    <source>
        <dbReference type="ARBA" id="ARBA00022989"/>
    </source>
</evidence>
<gene>
    <name evidence="14" type="ORF">JW744_06010</name>
</gene>
<accession>A0A939C5A5</accession>
<dbReference type="AlphaFoldDB" id="A0A939C5A5"/>
<dbReference type="Proteomes" id="UP000809243">
    <property type="component" value="Unassembled WGS sequence"/>
</dbReference>
<dbReference type="PANTHER" id="PTHR43078:SF6">
    <property type="entry name" value="UDP-GLUCURONIC ACID DECARBOXYLASE 1"/>
    <property type="match status" value="1"/>
</dbReference>
<dbReference type="GO" id="GO:0070403">
    <property type="term" value="F:NAD+ binding"/>
    <property type="evidence" value="ECO:0007669"/>
    <property type="project" value="InterPro"/>
</dbReference>
<dbReference type="InterPro" id="IPR001509">
    <property type="entry name" value="Epimerase_deHydtase"/>
</dbReference>
<feature type="domain" description="NAD-dependent epimerase/dehydratase" evidence="13">
    <location>
        <begin position="5"/>
        <end position="237"/>
    </location>
</feature>
<dbReference type="CDD" id="cd05230">
    <property type="entry name" value="UGD_SDR_e"/>
    <property type="match status" value="1"/>
</dbReference>
<keyword evidence="7" id="KW-0520">NAD</keyword>
<keyword evidence="6" id="KW-1133">Transmembrane helix</keyword>
<proteinExistence type="predicted"/>
<dbReference type="PANTHER" id="PTHR43078">
    <property type="entry name" value="UDP-GLUCURONIC ACID DECARBOXYLASE-RELATED"/>
    <property type="match status" value="1"/>
</dbReference>
<comment type="subcellular location">
    <subcellularLocation>
        <location evidence="2">Golgi apparatus membrane</location>
        <topology evidence="2">Single-pass type II membrane protein</topology>
    </subcellularLocation>
    <subcellularLocation>
        <location evidence="12">Golgi apparatus</location>
        <location evidence="12">Golgi stack membrane</location>
    </subcellularLocation>
</comment>
<evidence type="ECO:0000256" key="8">
    <source>
        <dbReference type="ARBA" id="ARBA00023034"/>
    </source>
</evidence>
<comment type="caution">
    <text evidence="14">The sequence shown here is derived from an EMBL/GenBank/DDBJ whole genome shotgun (WGS) entry which is preliminary data.</text>
</comment>
<evidence type="ECO:0000256" key="12">
    <source>
        <dbReference type="ARBA" id="ARBA00037859"/>
    </source>
</evidence>
<keyword evidence="5" id="KW-0735">Signal-anchor</keyword>
<dbReference type="InterPro" id="IPR044516">
    <property type="entry name" value="UXS-like"/>
</dbReference>
<dbReference type="FunFam" id="3.40.50.720:FF:000065">
    <property type="entry name" value="UDP-glucuronic acid decarboxylase 1"/>
    <property type="match status" value="1"/>
</dbReference>
<name>A0A939C5A5_9ARCH</name>
<evidence type="ECO:0000256" key="5">
    <source>
        <dbReference type="ARBA" id="ARBA00022968"/>
    </source>
</evidence>
<keyword evidence="9" id="KW-0472">Membrane</keyword>
<evidence type="ECO:0000313" key="15">
    <source>
        <dbReference type="Proteomes" id="UP000809243"/>
    </source>
</evidence>
<reference evidence="14" key="1">
    <citation type="submission" date="2021-01" db="EMBL/GenBank/DDBJ databases">
        <title>Active Sulfur Cycling in an Early Earth Analoge.</title>
        <authorList>
            <person name="Hahn C.R."/>
            <person name="Youssef N.H."/>
            <person name="Elshahed M."/>
        </authorList>
    </citation>
    <scope>NUCLEOTIDE SEQUENCE</scope>
    <source>
        <strain evidence="14">Zod_Metabat.1151</strain>
    </source>
</reference>
<dbReference type="GO" id="GO:0005737">
    <property type="term" value="C:cytoplasm"/>
    <property type="evidence" value="ECO:0007669"/>
    <property type="project" value="TreeGrafter"/>
</dbReference>
<dbReference type="Gene3D" id="3.40.50.720">
    <property type="entry name" value="NAD(P)-binding Rossmann-like Domain"/>
    <property type="match status" value="1"/>
</dbReference>
<keyword evidence="11" id="KW-0456">Lyase</keyword>